<gene>
    <name evidence="2" type="ORF">N5C89_29360</name>
</gene>
<feature type="transmembrane region" description="Helical" evidence="1">
    <location>
        <begin position="26"/>
        <end position="46"/>
    </location>
</feature>
<evidence type="ECO:0000256" key="1">
    <source>
        <dbReference type="SAM" id="Phobius"/>
    </source>
</evidence>
<dbReference type="Proteomes" id="UP001159937">
    <property type="component" value="Unassembled WGS sequence"/>
</dbReference>
<protein>
    <submittedName>
        <fullName evidence="2">Uncharacterized protein</fullName>
    </submittedName>
</protein>
<keyword evidence="1" id="KW-1133">Transmembrane helix</keyword>
<evidence type="ECO:0000313" key="3">
    <source>
        <dbReference type="Proteomes" id="UP001159937"/>
    </source>
</evidence>
<proteinExistence type="predicted"/>
<keyword evidence="1" id="KW-0472">Membrane</keyword>
<dbReference type="RefSeq" id="WP_279944956.1">
    <property type="nucleotide sequence ID" value="NZ_JAOCBF010000072.1"/>
</dbReference>
<dbReference type="AlphaFoldDB" id="A0AAJ1KXT5"/>
<dbReference type="EMBL" id="JAOCBF010000072">
    <property type="protein sequence ID" value="MDH0966949.1"/>
    <property type="molecule type" value="Genomic_DNA"/>
</dbReference>
<organism evidence="2 3">
    <name type="scientific">Klebsiella michiganensis</name>
    <dbReference type="NCBI Taxonomy" id="1134687"/>
    <lineage>
        <taxon>Bacteria</taxon>
        <taxon>Pseudomonadati</taxon>
        <taxon>Pseudomonadota</taxon>
        <taxon>Gammaproteobacteria</taxon>
        <taxon>Enterobacterales</taxon>
        <taxon>Enterobacteriaceae</taxon>
        <taxon>Klebsiella/Raoultella group</taxon>
        <taxon>Klebsiella</taxon>
    </lineage>
</organism>
<reference evidence="2" key="1">
    <citation type="submission" date="2022-09" db="EMBL/GenBank/DDBJ databases">
        <title>Intensive care unit water sources are persistently colonized with multi-drug resistant bacteria and are the site of extensive horizontal gene transfer of antibiotic resistance genes.</title>
        <authorList>
            <person name="Diorio-Toth L."/>
        </authorList>
    </citation>
    <scope>NUCLEOTIDE SEQUENCE</scope>
    <source>
        <strain evidence="2">GD03918</strain>
    </source>
</reference>
<keyword evidence="1" id="KW-0812">Transmembrane</keyword>
<sequence length="52" mass="5928">MFDWIATALVLSVGFLVIVTGLIEYVFIGFMIYLFISVIANIILYYSESTKE</sequence>
<name>A0AAJ1KXT5_9ENTR</name>
<evidence type="ECO:0000313" key="2">
    <source>
        <dbReference type="EMBL" id="MDH0966949.1"/>
    </source>
</evidence>
<comment type="caution">
    <text evidence="2">The sequence shown here is derived from an EMBL/GenBank/DDBJ whole genome shotgun (WGS) entry which is preliminary data.</text>
</comment>
<accession>A0AAJ1KXT5</accession>